<dbReference type="InterPro" id="IPR032675">
    <property type="entry name" value="LRR_dom_sf"/>
</dbReference>
<dbReference type="InterPro" id="IPR034164">
    <property type="entry name" value="Pepsin-like_dom"/>
</dbReference>
<dbReference type="Gene3D" id="2.40.70.10">
    <property type="entry name" value="Acid Proteases"/>
    <property type="match status" value="2"/>
</dbReference>
<evidence type="ECO:0000259" key="6">
    <source>
        <dbReference type="PROSITE" id="PS51767"/>
    </source>
</evidence>
<dbReference type="PANTHER" id="PTHR47966:SF51">
    <property type="entry name" value="BETA-SITE APP-CLEAVING ENZYME, ISOFORM A-RELATED"/>
    <property type="match status" value="1"/>
</dbReference>
<protein>
    <recommendedName>
        <fullName evidence="6">Peptidase A1 domain-containing protein</fullName>
    </recommendedName>
</protein>
<dbReference type="GO" id="GO:0006508">
    <property type="term" value="P:proteolysis"/>
    <property type="evidence" value="ECO:0007669"/>
    <property type="project" value="UniProtKB-KW"/>
</dbReference>
<feature type="active site" evidence="3">
    <location>
        <position position="289"/>
    </location>
</feature>
<feature type="chain" id="PRO_5034712842" description="Peptidase A1 domain-containing protein" evidence="5">
    <location>
        <begin position="20"/>
        <end position="887"/>
    </location>
</feature>
<feature type="active site" evidence="3">
    <location>
        <position position="109"/>
    </location>
</feature>
<dbReference type="InterPro" id="IPR001461">
    <property type="entry name" value="Aspartic_peptidase_A1"/>
</dbReference>
<dbReference type="OrthoDB" id="660550at2759"/>
<dbReference type="CDD" id="cd05471">
    <property type="entry name" value="pepsin_like"/>
    <property type="match status" value="1"/>
</dbReference>
<dbReference type="PANTHER" id="PTHR47966">
    <property type="entry name" value="BETA-SITE APP-CLEAVING ENZYME, ISOFORM A-RELATED"/>
    <property type="match status" value="1"/>
</dbReference>
<keyword evidence="4" id="KW-0378">Hydrolase</keyword>
<dbReference type="InterPro" id="IPR001969">
    <property type="entry name" value="Aspartic_peptidase_AS"/>
</dbReference>
<keyword evidence="2 4" id="KW-0064">Aspartyl protease</keyword>
<gene>
    <name evidence="7" type="ORF">INT44_002602</name>
</gene>
<dbReference type="Gene3D" id="3.80.10.10">
    <property type="entry name" value="Ribonuclease Inhibitor"/>
    <property type="match status" value="1"/>
</dbReference>
<dbReference type="SUPFAM" id="SSF50630">
    <property type="entry name" value="Acid proteases"/>
    <property type="match status" value="1"/>
</dbReference>
<organism evidence="7 8">
    <name type="scientific">Umbelopsis vinacea</name>
    <dbReference type="NCBI Taxonomy" id="44442"/>
    <lineage>
        <taxon>Eukaryota</taxon>
        <taxon>Fungi</taxon>
        <taxon>Fungi incertae sedis</taxon>
        <taxon>Mucoromycota</taxon>
        <taxon>Mucoromycotina</taxon>
        <taxon>Umbelopsidomycetes</taxon>
        <taxon>Umbelopsidales</taxon>
        <taxon>Umbelopsidaceae</taxon>
        <taxon>Umbelopsis</taxon>
    </lineage>
</organism>
<keyword evidence="4" id="KW-0645">Protease</keyword>
<dbReference type="GO" id="GO:0004190">
    <property type="term" value="F:aspartic-type endopeptidase activity"/>
    <property type="evidence" value="ECO:0007669"/>
    <property type="project" value="UniProtKB-KW"/>
</dbReference>
<dbReference type="PROSITE" id="PS51767">
    <property type="entry name" value="PEPTIDASE_A1"/>
    <property type="match status" value="1"/>
</dbReference>
<keyword evidence="5" id="KW-0732">Signal</keyword>
<dbReference type="AlphaFoldDB" id="A0A8H7PEQ5"/>
<evidence type="ECO:0000313" key="8">
    <source>
        <dbReference type="Proteomes" id="UP000612746"/>
    </source>
</evidence>
<evidence type="ECO:0000256" key="1">
    <source>
        <dbReference type="ARBA" id="ARBA00007447"/>
    </source>
</evidence>
<dbReference type="InterPro" id="IPR021109">
    <property type="entry name" value="Peptidase_aspartic_dom_sf"/>
</dbReference>
<accession>A0A8H7PEQ5</accession>
<reference evidence="7" key="1">
    <citation type="submission" date="2020-12" db="EMBL/GenBank/DDBJ databases">
        <title>Metabolic potential, ecology and presence of endohyphal bacteria is reflected in genomic diversity of Mucoromycotina.</title>
        <authorList>
            <person name="Muszewska A."/>
            <person name="Okrasinska A."/>
            <person name="Steczkiewicz K."/>
            <person name="Drgas O."/>
            <person name="Orlowska M."/>
            <person name="Perlinska-Lenart U."/>
            <person name="Aleksandrzak-Piekarczyk T."/>
            <person name="Szatraj K."/>
            <person name="Zielenkiewicz U."/>
            <person name="Pilsyk S."/>
            <person name="Malc E."/>
            <person name="Mieczkowski P."/>
            <person name="Kruszewska J.S."/>
            <person name="Biernat P."/>
            <person name="Pawlowska J."/>
        </authorList>
    </citation>
    <scope>NUCLEOTIDE SEQUENCE</scope>
    <source>
        <strain evidence="7">WA0000051536</strain>
    </source>
</reference>
<evidence type="ECO:0000313" key="7">
    <source>
        <dbReference type="EMBL" id="KAG2172587.1"/>
    </source>
</evidence>
<evidence type="ECO:0000256" key="2">
    <source>
        <dbReference type="ARBA" id="ARBA00022750"/>
    </source>
</evidence>
<feature type="domain" description="Peptidase A1" evidence="6">
    <location>
        <begin position="91"/>
        <end position="407"/>
    </location>
</feature>
<dbReference type="InterPro" id="IPR033121">
    <property type="entry name" value="PEPTIDASE_A1"/>
</dbReference>
<comment type="similarity">
    <text evidence="1 4">Belongs to the peptidase A1 family.</text>
</comment>
<name>A0A8H7PEQ5_9FUNG</name>
<feature type="signal peptide" evidence="5">
    <location>
        <begin position="1"/>
        <end position="19"/>
    </location>
</feature>
<evidence type="ECO:0000256" key="3">
    <source>
        <dbReference type="PIRSR" id="PIRSR601461-1"/>
    </source>
</evidence>
<keyword evidence="8" id="KW-1185">Reference proteome</keyword>
<proteinExistence type="inferred from homology"/>
<comment type="caution">
    <text evidence="7">The sequence shown here is derived from an EMBL/GenBank/DDBJ whole genome shotgun (WGS) entry which is preliminary data.</text>
</comment>
<dbReference type="PRINTS" id="PR00792">
    <property type="entry name" value="PEPSIN"/>
</dbReference>
<sequence>MLWQTPSLLLLLLVNHVTAAAVATHKGNEGNAITLPFQRPNIPNERFKRMHKRSIDSVQLTDEVTHVCMKLPSFYNYLIAKLNTASSSLQYVIAVDIGSPPTKYNLLVDTGSANTFIASSKQYQVTSTSSDLASSFDIKIGSSEASGKLYKDSVTVSPSLVIPQQIIGVASKYQGFDGVDGVLGLGPVDLSEGTSSDGNTIPTVMDNLFSQGSISADVFALALRPSTGPSNLNGEITFGGIDDQKFTGDISYAPITGTAPSSLYWGIDASVDYGAGKSPILKTTAGLVDLGTSLILLATDAFQAYQRATGGVIDSNNGLLTVTAAQFDALDSLILNIGDRVYEITPNAQIFPRNLNTQIGGASDRIYLIVGDLQSPSGSGQDFVLGKAFLERYYVAFDATNRQIDVLLTIFEKLEKPDLLKCSYTCAAWNTAGNILLYRKVQPSTLTKFQKLIQTISEPSPSERNTAIAIQQFRHLIKDGTLTFQCRMMNISEHPMAMLSRITIEQQKSESDTAWKIKRRQQLGKLIKNVTLKSLAYNDVAGYLTQLMKFVRSSPNVQTADIDYLQIYFASDFTPRLDWELHIGSNWRQLKDLTLRTYECYKCPIPPLSSMESMLQHLHRLDTLEWPDFLHHLPHPVPNMKNLQSLRVDISNKSSYEKLKELLQSCRNTLRSLSIRWCMTTTTDHAALDLEGLIKGLVKLKDFALTYGYEHIFTISSFGDQLETLTLISSSVEGDGQVHEIVGTAVSKTRNLKRLEIRYCKHIGKYMHAILANNRSTLQSIFIASRNAAEVISNLNVNNTRTTGVTTLGFHFIQNNVQLLELARIFPQVEWLSLPDFSFSGSKRWIDSESMIQFRHLTGIDWRTSAQLVDPCKFYDMKVQMDWWHQF</sequence>
<dbReference type="EMBL" id="JAEPRA010000022">
    <property type="protein sequence ID" value="KAG2172587.1"/>
    <property type="molecule type" value="Genomic_DNA"/>
</dbReference>
<dbReference type="SUPFAM" id="SSF52047">
    <property type="entry name" value="RNI-like"/>
    <property type="match status" value="1"/>
</dbReference>
<evidence type="ECO:0000256" key="5">
    <source>
        <dbReference type="SAM" id="SignalP"/>
    </source>
</evidence>
<dbReference type="Proteomes" id="UP000612746">
    <property type="component" value="Unassembled WGS sequence"/>
</dbReference>
<evidence type="ECO:0000256" key="4">
    <source>
        <dbReference type="RuleBase" id="RU000454"/>
    </source>
</evidence>
<dbReference type="PROSITE" id="PS00141">
    <property type="entry name" value="ASP_PROTEASE"/>
    <property type="match status" value="1"/>
</dbReference>
<dbReference type="Pfam" id="PF00026">
    <property type="entry name" value="Asp"/>
    <property type="match status" value="1"/>
</dbReference>